<reference evidence="5 6" key="1">
    <citation type="submission" date="2017-12" db="EMBL/GenBank/DDBJ databases">
        <title>Draft Genome sequences of multiple microbial strains isolated from spacecraft associated surfaces.</title>
        <authorList>
            <person name="Seuylemezian A."/>
            <person name="Vaishampayan P."/>
            <person name="Venkateswaran K."/>
        </authorList>
    </citation>
    <scope>NUCLEOTIDE SEQUENCE [LARGE SCALE GENOMIC DNA]</scope>
    <source>
        <strain evidence="5 6">2P01AA</strain>
    </source>
</reference>
<evidence type="ECO:0000313" key="6">
    <source>
        <dbReference type="Proteomes" id="UP000233553"/>
    </source>
</evidence>
<proteinExistence type="inferred from homology"/>
<organism evidence="5 6">
    <name type="scientific">Acinetobacter proteolyticus</name>
    <dbReference type="NCBI Taxonomy" id="1776741"/>
    <lineage>
        <taxon>Bacteria</taxon>
        <taxon>Pseudomonadati</taxon>
        <taxon>Pseudomonadota</taxon>
        <taxon>Gammaproteobacteria</taxon>
        <taxon>Moraxellales</taxon>
        <taxon>Moraxellaceae</taxon>
        <taxon>Acinetobacter</taxon>
    </lineage>
</organism>
<evidence type="ECO:0000256" key="2">
    <source>
        <dbReference type="ARBA" id="ARBA00022481"/>
    </source>
</evidence>
<dbReference type="PROSITE" id="PS00409">
    <property type="entry name" value="PROKAR_NTER_METHYL"/>
    <property type="match status" value="1"/>
</dbReference>
<name>A0A2N0WJZ1_9GAMM</name>
<dbReference type="InterPro" id="IPR012902">
    <property type="entry name" value="N_methyl_site"/>
</dbReference>
<protein>
    <submittedName>
        <fullName evidence="5">Prepilin-type cleavage/methylation domain-containing protein</fullName>
    </submittedName>
</protein>
<dbReference type="InterPro" id="IPR045584">
    <property type="entry name" value="Pilin-like"/>
</dbReference>
<feature type="transmembrane region" description="Helical" evidence="4">
    <location>
        <begin position="12"/>
        <end position="30"/>
    </location>
</feature>
<accession>A0A2N0WJZ1</accession>
<dbReference type="InterPro" id="IPR001082">
    <property type="entry name" value="Pilin"/>
</dbReference>
<dbReference type="SUPFAM" id="SSF54523">
    <property type="entry name" value="Pili subunits"/>
    <property type="match status" value="1"/>
</dbReference>
<dbReference type="Proteomes" id="UP000233553">
    <property type="component" value="Unassembled WGS sequence"/>
</dbReference>
<keyword evidence="4" id="KW-0472">Membrane</keyword>
<dbReference type="PANTHER" id="PTHR30093">
    <property type="entry name" value="GENERAL SECRETION PATHWAY PROTEIN G"/>
    <property type="match status" value="1"/>
</dbReference>
<evidence type="ECO:0000256" key="1">
    <source>
        <dbReference type="ARBA" id="ARBA00005233"/>
    </source>
</evidence>
<dbReference type="GO" id="GO:0043107">
    <property type="term" value="P:type IV pilus-dependent motility"/>
    <property type="evidence" value="ECO:0007669"/>
    <property type="project" value="TreeGrafter"/>
</dbReference>
<comment type="caution">
    <text evidence="5">The sequence shown here is derived from an EMBL/GenBank/DDBJ whole genome shotgun (WGS) entry which is preliminary data.</text>
</comment>
<dbReference type="Pfam" id="PF00114">
    <property type="entry name" value="Pilin"/>
    <property type="match status" value="1"/>
</dbReference>
<evidence type="ECO:0000256" key="3">
    <source>
        <dbReference type="RuleBase" id="RU000389"/>
    </source>
</evidence>
<dbReference type="AlphaFoldDB" id="A0A2N0WJZ1"/>
<dbReference type="PANTHER" id="PTHR30093:SF34">
    <property type="entry name" value="PREPILIN PEPTIDASE-DEPENDENT PROTEIN D"/>
    <property type="match status" value="1"/>
</dbReference>
<dbReference type="Pfam" id="PF07963">
    <property type="entry name" value="N_methyl"/>
    <property type="match status" value="1"/>
</dbReference>
<evidence type="ECO:0000313" key="5">
    <source>
        <dbReference type="EMBL" id="PKF36762.1"/>
    </source>
</evidence>
<dbReference type="RefSeq" id="WP_101235406.1">
    <property type="nucleotide sequence ID" value="NZ_PISJ01000002.1"/>
</dbReference>
<evidence type="ECO:0000256" key="4">
    <source>
        <dbReference type="SAM" id="Phobius"/>
    </source>
</evidence>
<keyword evidence="2" id="KW-0488">Methylation</keyword>
<dbReference type="NCBIfam" id="TIGR02532">
    <property type="entry name" value="IV_pilin_GFxxxE"/>
    <property type="match status" value="1"/>
</dbReference>
<keyword evidence="4" id="KW-1133">Transmembrane helix</keyword>
<keyword evidence="3" id="KW-0281">Fimbrium</keyword>
<gene>
    <name evidence="5" type="ORF">CW311_01320</name>
</gene>
<dbReference type="GO" id="GO:0007155">
    <property type="term" value="P:cell adhesion"/>
    <property type="evidence" value="ECO:0007669"/>
    <property type="project" value="InterPro"/>
</dbReference>
<keyword evidence="4" id="KW-0812">Transmembrane</keyword>
<dbReference type="EMBL" id="PISJ01000002">
    <property type="protein sequence ID" value="PKF36762.1"/>
    <property type="molecule type" value="Genomic_DNA"/>
</dbReference>
<comment type="similarity">
    <text evidence="1 3">Belongs to the N-Me-Phe pilin family.</text>
</comment>
<dbReference type="Gene3D" id="3.30.700.10">
    <property type="entry name" value="Glycoprotein, Type 4 Pilin"/>
    <property type="match status" value="1"/>
</dbReference>
<sequence length="174" mass="18243">MNKVKGFTLIELMIVVAIIGVLAAIAIPAYQNYTIRTKVSEGLVLASEAKLAVVETLGYFISGSITGYAGTGPNIAGSYFFRFTPTQNVSSISIAGIANLAMPVMDEGRIEIQYTGLISTSLGSNIVLTPGSGIVNGTARPSTAIVPGQPVVWGCGVRATTAYKYIPSNCRYTL</sequence>
<dbReference type="GO" id="GO:0044096">
    <property type="term" value="C:type IV pilus"/>
    <property type="evidence" value="ECO:0007669"/>
    <property type="project" value="TreeGrafter"/>
</dbReference>